<evidence type="ECO:0000313" key="2">
    <source>
        <dbReference type="EMBL" id="KAH6595848.1"/>
    </source>
</evidence>
<protein>
    <recommendedName>
        <fullName evidence="4">UBX domain-containing protein</fullName>
    </recommendedName>
</protein>
<dbReference type="EMBL" id="JAFCIX010000271">
    <property type="protein sequence ID" value="KAH6595848.1"/>
    <property type="molecule type" value="Genomic_DNA"/>
</dbReference>
<feature type="compositionally biased region" description="Polar residues" evidence="1">
    <location>
        <begin position="1"/>
        <end position="16"/>
    </location>
</feature>
<name>A0ABQ8FFA0_9FUNG</name>
<evidence type="ECO:0000256" key="1">
    <source>
        <dbReference type="SAM" id="MobiDB-lite"/>
    </source>
</evidence>
<gene>
    <name evidence="2" type="ORF">BASA50_005575</name>
</gene>
<comment type="caution">
    <text evidence="2">The sequence shown here is derived from an EMBL/GenBank/DDBJ whole genome shotgun (WGS) entry which is preliminary data.</text>
</comment>
<dbReference type="Proteomes" id="UP001648503">
    <property type="component" value="Unassembled WGS sequence"/>
</dbReference>
<keyword evidence="3" id="KW-1185">Reference proteome</keyword>
<evidence type="ECO:0000313" key="3">
    <source>
        <dbReference type="Proteomes" id="UP001648503"/>
    </source>
</evidence>
<feature type="region of interest" description="Disordered" evidence="1">
    <location>
        <begin position="1"/>
        <end position="28"/>
    </location>
</feature>
<organism evidence="2 3">
    <name type="scientific">Batrachochytrium salamandrivorans</name>
    <dbReference type="NCBI Taxonomy" id="1357716"/>
    <lineage>
        <taxon>Eukaryota</taxon>
        <taxon>Fungi</taxon>
        <taxon>Fungi incertae sedis</taxon>
        <taxon>Chytridiomycota</taxon>
        <taxon>Chytridiomycota incertae sedis</taxon>
        <taxon>Chytridiomycetes</taxon>
        <taxon>Rhizophydiales</taxon>
        <taxon>Rhizophydiales incertae sedis</taxon>
        <taxon>Batrachochytrium</taxon>
    </lineage>
</organism>
<proteinExistence type="predicted"/>
<accession>A0ABQ8FFA0</accession>
<evidence type="ECO:0008006" key="4">
    <source>
        <dbReference type="Google" id="ProtNLM"/>
    </source>
</evidence>
<reference evidence="2 3" key="1">
    <citation type="submission" date="2021-02" db="EMBL/GenBank/DDBJ databases">
        <title>Variation within the Batrachochytrium salamandrivorans European outbreak.</title>
        <authorList>
            <person name="Kelly M."/>
            <person name="Pasmans F."/>
            <person name="Shea T.P."/>
            <person name="Munoz J.F."/>
            <person name="Carranza S."/>
            <person name="Cuomo C.A."/>
            <person name="Martel A."/>
        </authorList>
    </citation>
    <scope>NUCLEOTIDE SEQUENCE [LARGE SCALE GENOMIC DNA]</scope>
    <source>
        <strain evidence="2 3">AMFP18/2</strain>
    </source>
</reference>
<sequence length="214" mass="23380">MASISLYSSKSIPTRNSTHRLPLSKGSHRLPPLVHSDLQLPSTPSCIAPIASAASDCGQFLHTRHPTRYASTIAHTEKSLIPDIPTRREVIFALRFPNGDKKQVRMQDSQSLQAVLSIIRSYLGDASHMYSLLVHNLSTEAPDMTAPILTPNDTAVSSGTLHTKKIALNGMHGERTVRQVQLEGQVATVCIEPRVPKHPTRTRTGIKSRSTVAP</sequence>